<dbReference type="GO" id="GO:0007160">
    <property type="term" value="P:cell-matrix adhesion"/>
    <property type="evidence" value="ECO:0007669"/>
    <property type="project" value="InterPro"/>
</dbReference>
<accession>A0A815S9X9</accession>
<dbReference type="EMBL" id="CAJOBC010086998">
    <property type="protein sequence ID" value="CAF4351118.1"/>
    <property type="molecule type" value="Genomic_DNA"/>
</dbReference>
<dbReference type="PANTHER" id="PTHR10697">
    <property type="entry name" value="MAMMALIAN EPENDYMIN-RELATED PROTEIN 1"/>
    <property type="match status" value="1"/>
</dbReference>
<dbReference type="EMBL" id="CAJNOQ010021511">
    <property type="protein sequence ID" value="CAF1487365.1"/>
    <property type="molecule type" value="Genomic_DNA"/>
</dbReference>
<organism evidence="1 3">
    <name type="scientific">Didymodactylos carnosus</name>
    <dbReference type="NCBI Taxonomy" id="1234261"/>
    <lineage>
        <taxon>Eukaryota</taxon>
        <taxon>Metazoa</taxon>
        <taxon>Spiralia</taxon>
        <taxon>Gnathifera</taxon>
        <taxon>Rotifera</taxon>
        <taxon>Eurotatoria</taxon>
        <taxon>Bdelloidea</taxon>
        <taxon>Philodinida</taxon>
        <taxon>Philodinidae</taxon>
        <taxon>Didymodactylos</taxon>
    </lineage>
</organism>
<sequence length="284" mass="31570">MKVAASDDLALEKSLFGARTTPLSCNTMIYNYGPPGMVHQDDNYEYSNCGGYGLTINANYHRIYDRHDIPAVQLYKVGSIAYANPNDLNGKPTGSVSADPERCCVPHQYTSQISTSTGLLLPDGKTYASYAYYNYTYDADRGMIAMKGVASVLPNQQKTNLWVIENMKTGQIYTFYEDLKRCDKAVETLRPVQCILDTATFIRSFTYGYGSKEIIGDTWLIPGDGFINYVTVSRDGLCVPLTLYVFFQKPSTPSMVNSITTTDFVPDILDPSVFDIPPECQALL</sequence>
<reference evidence="1" key="1">
    <citation type="submission" date="2021-02" db="EMBL/GenBank/DDBJ databases">
        <authorList>
            <person name="Nowell W R."/>
        </authorList>
    </citation>
    <scope>NUCLEOTIDE SEQUENCE</scope>
</reference>
<dbReference type="GO" id="GO:0005764">
    <property type="term" value="C:lysosome"/>
    <property type="evidence" value="ECO:0007669"/>
    <property type="project" value="TreeGrafter"/>
</dbReference>
<comment type="caution">
    <text evidence="1">The sequence shown here is derived from an EMBL/GenBank/DDBJ whole genome shotgun (WGS) entry which is preliminary data.</text>
</comment>
<keyword evidence="3" id="KW-1185">Reference proteome</keyword>
<protein>
    <submittedName>
        <fullName evidence="1">Uncharacterized protein</fullName>
    </submittedName>
</protein>
<gene>
    <name evidence="1" type="ORF">GPM918_LOCUS36098</name>
    <name evidence="2" type="ORF">SRO942_LOCUS36825</name>
</gene>
<dbReference type="AlphaFoldDB" id="A0A815S9X9"/>
<proteinExistence type="predicted"/>
<name>A0A815S9X9_9BILA</name>
<dbReference type="OrthoDB" id="10001248at2759"/>
<dbReference type="PANTHER" id="PTHR10697:SF13">
    <property type="entry name" value="RICIN B LECTIN DOMAIN-CONTAINING PROTEIN"/>
    <property type="match status" value="1"/>
</dbReference>
<dbReference type="Proteomes" id="UP000663829">
    <property type="component" value="Unassembled WGS sequence"/>
</dbReference>
<dbReference type="InterPro" id="IPR001299">
    <property type="entry name" value="Ependymin"/>
</dbReference>
<dbReference type="Proteomes" id="UP000681722">
    <property type="component" value="Unassembled WGS sequence"/>
</dbReference>
<evidence type="ECO:0000313" key="1">
    <source>
        <dbReference type="EMBL" id="CAF1487365.1"/>
    </source>
</evidence>
<evidence type="ECO:0000313" key="2">
    <source>
        <dbReference type="EMBL" id="CAF4351118.1"/>
    </source>
</evidence>
<evidence type="ECO:0000313" key="3">
    <source>
        <dbReference type="Proteomes" id="UP000663829"/>
    </source>
</evidence>
<dbReference type="GO" id="GO:0005576">
    <property type="term" value="C:extracellular region"/>
    <property type="evidence" value="ECO:0007669"/>
    <property type="project" value="InterPro"/>
</dbReference>
<dbReference type="GO" id="GO:0005509">
    <property type="term" value="F:calcium ion binding"/>
    <property type="evidence" value="ECO:0007669"/>
    <property type="project" value="InterPro"/>
</dbReference>